<evidence type="ECO:0000313" key="7">
    <source>
        <dbReference type="EMBL" id="VAV83687.1"/>
    </source>
</evidence>
<dbReference type="InterPro" id="IPR029052">
    <property type="entry name" value="Metallo-depent_PP-like"/>
</dbReference>
<feature type="domain" description="Calcineurin-like phosphoesterase" evidence="6">
    <location>
        <begin position="6"/>
        <end position="273"/>
    </location>
</feature>
<protein>
    <recommendedName>
        <fullName evidence="6">Calcineurin-like phosphoesterase domain-containing protein</fullName>
    </recommendedName>
</protein>
<keyword evidence="2" id="KW-0997">Cell inner membrane</keyword>
<dbReference type="GO" id="GO:0046872">
    <property type="term" value="F:metal ion binding"/>
    <property type="evidence" value="ECO:0007669"/>
    <property type="project" value="UniProtKB-KW"/>
</dbReference>
<evidence type="ECO:0000256" key="5">
    <source>
        <dbReference type="ARBA" id="ARBA00023211"/>
    </source>
</evidence>
<evidence type="ECO:0000256" key="4">
    <source>
        <dbReference type="ARBA" id="ARBA00023136"/>
    </source>
</evidence>
<dbReference type="SUPFAM" id="SSF56300">
    <property type="entry name" value="Metallo-dependent phosphatases"/>
    <property type="match status" value="1"/>
</dbReference>
<keyword evidence="4" id="KW-0472">Membrane</keyword>
<dbReference type="AlphaFoldDB" id="A0A3B0QVU7"/>
<accession>A0A3B0QVU7</accession>
<dbReference type="EMBL" id="UOEA01000045">
    <property type="protein sequence ID" value="VAV83687.1"/>
    <property type="molecule type" value="Genomic_DNA"/>
</dbReference>
<dbReference type="GO" id="GO:0009245">
    <property type="term" value="P:lipid A biosynthetic process"/>
    <property type="evidence" value="ECO:0007669"/>
    <property type="project" value="TreeGrafter"/>
</dbReference>
<dbReference type="InterPro" id="IPR043461">
    <property type="entry name" value="LpxH-like"/>
</dbReference>
<evidence type="ECO:0000256" key="2">
    <source>
        <dbReference type="ARBA" id="ARBA00022519"/>
    </source>
</evidence>
<dbReference type="GO" id="GO:0008758">
    <property type="term" value="F:UDP-2,3-diacylglucosamine hydrolase activity"/>
    <property type="evidence" value="ECO:0007669"/>
    <property type="project" value="TreeGrafter"/>
</dbReference>
<evidence type="ECO:0000256" key="1">
    <source>
        <dbReference type="ARBA" id="ARBA00022475"/>
    </source>
</evidence>
<evidence type="ECO:0000259" key="6">
    <source>
        <dbReference type="Pfam" id="PF00149"/>
    </source>
</evidence>
<keyword evidence="3" id="KW-0479">Metal-binding</keyword>
<sequence length="345" mass="38227">MSKRFFLSDIHMGPRRDPVSPRFVYDWLSKAEAERLANFLDHIKDNEAADTEVVLVGDVLDNWICPYDEEPPTFKEIFDANPEVVAGIKGLLGKGMKVTFLEGNHDMYLSQADLDAVFGSHANLKCLESYNERGIHAEHGHSFDSFNVKAQGGGANKDLPLGYFISRVVATKQANEDVSKEPICKIVKKVATALVDGDSLAVSVFDAIMEDAGINKNAAFIMQGGDVVTVAEVRDAYKKTKLGLSVADLRPKAETLSLGDDDVKLVIFGHTHGKVLDPLDLENEADPLFSPYTKVYANSGTWIEGRAPTYIEVDVDQKDSRLNYISLMEWKDGATRKVQGRFFNY</sequence>
<dbReference type="PANTHER" id="PTHR34990:SF2">
    <property type="entry name" value="BLL8164 PROTEIN"/>
    <property type="match status" value="1"/>
</dbReference>
<proteinExistence type="predicted"/>
<evidence type="ECO:0000256" key="3">
    <source>
        <dbReference type="ARBA" id="ARBA00022723"/>
    </source>
</evidence>
<dbReference type="GO" id="GO:0016020">
    <property type="term" value="C:membrane"/>
    <property type="evidence" value="ECO:0007669"/>
    <property type="project" value="GOC"/>
</dbReference>
<name>A0A3B0QVU7_9ZZZZ</name>
<keyword evidence="1" id="KW-1003">Cell membrane</keyword>
<keyword evidence="5" id="KW-0464">Manganese</keyword>
<dbReference type="Gene3D" id="3.60.21.10">
    <property type="match status" value="1"/>
</dbReference>
<dbReference type="Pfam" id="PF00149">
    <property type="entry name" value="Metallophos"/>
    <property type="match status" value="1"/>
</dbReference>
<gene>
    <name evidence="7" type="ORF">MNBD_DELTA01-961</name>
</gene>
<dbReference type="InterPro" id="IPR004843">
    <property type="entry name" value="Calcineurin-like_PHP"/>
</dbReference>
<organism evidence="7">
    <name type="scientific">hydrothermal vent metagenome</name>
    <dbReference type="NCBI Taxonomy" id="652676"/>
    <lineage>
        <taxon>unclassified sequences</taxon>
        <taxon>metagenomes</taxon>
        <taxon>ecological metagenomes</taxon>
    </lineage>
</organism>
<reference evidence="7" key="1">
    <citation type="submission" date="2018-06" db="EMBL/GenBank/DDBJ databases">
        <authorList>
            <person name="Zhirakovskaya E."/>
        </authorList>
    </citation>
    <scope>NUCLEOTIDE SEQUENCE</scope>
</reference>
<dbReference type="PANTHER" id="PTHR34990">
    <property type="entry name" value="UDP-2,3-DIACYLGLUCOSAMINE HYDROLASE-RELATED"/>
    <property type="match status" value="1"/>
</dbReference>